<feature type="domain" description="Transglycosylase SLT" evidence="3">
    <location>
        <begin position="309"/>
        <end position="418"/>
    </location>
</feature>
<dbReference type="EMBL" id="CP056030">
    <property type="protein sequence ID" value="QKZ03800.1"/>
    <property type="molecule type" value="Genomic_DNA"/>
</dbReference>
<dbReference type="RefSeq" id="WP_176570199.1">
    <property type="nucleotide sequence ID" value="NZ_CP056030.1"/>
</dbReference>
<dbReference type="InterPro" id="IPR008258">
    <property type="entry name" value="Transglycosylase_SLT_dom_1"/>
</dbReference>
<comment type="similarity">
    <text evidence="1">Belongs to the bacterial solute-binding protein 3 family.</text>
</comment>
<dbReference type="SUPFAM" id="SSF53850">
    <property type="entry name" value="Periplasmic binding protein-like II"/>
    <property type="match status" value="1"/>
</dbReference>
<evidence type="ECO:0000256" key="1">
    <source>
        <dbReference type="ARBA" id="ARBA00010333"/>
    </source>
</evidence>
<name>A0A7D5D618_9PSED</name>
<feature type="chain" id="PRO_5029018017" evidence="2">
    <location>
        <begin position="23"/>
        <end position="476"/>
    </location>
</feature>
<dbReference type="KEGG" id="pez:HWQ56_08385"/>
<feature type="signal peptide" evidence="2">
    <location>
        <begin position="1"/>
        <end position="22"/>
    </location>
</feature>
<evidence type="ECO:0000259" key="3">
    <source>
        <dbReference type="Pfam" id="PF01464"/>
    </source>
</evidence>
<dbReference type="Gene3D" id="3.40.190.10">
    <property type="entry name" value="Periplasmic binding protein-like II"/>
    <property type="match status" value="2"/>
</dbReference>
<organism evidence="4 5">
    <name type="scientific">Pseudomonas eucalypticola</name>
    <dbReference type="NCBI Taxonomy" id="2599595"/>
    <lineage>
        <taxon>Bacteria</taxon>
        <taxon>Pseudomonadati</taxon>
        <taxon>Pseudomonadota</taxon>
        <taxon>Gammaproteobacteria</taxon>
        <taxon>Pseudomonadales</taxon>
        <taxon>Pseudomonadaceae</taxon>
        <taxon>Pseudomonas</taxon>
    </lineage>
</organism>
<accession>A0A7D5D618</accession>
<gene>
    <name evidence="4" type="ORF">HWQ56_08385</name>
</gene>
<dbReference type="AlphaFoldDB" id="A0A7D5D618"/>
<keyword evidence="2" id="KW-0732">Signal</keyword>
<dbReference type="Proteomes" id="UP000509568">
    <property type="component" value="Chromosome"/>
</dbReference>
<dbReference type="GO" id="GO:0008933">
    <property type="term" value="F:peptidoglycan lytic transglycosylase activity"/>
    <property type="evidence" value="ECO:0007669"/>
    <property type="project" value="TreeGrafter"/>
</dbReference>
<evidence type="ECO:0000313" key="5">
    <source>
        <dbReference type="Proteomes" id="UP000509568"/>
    </source>
</evidence>
<dbReference type="SUPFAM" id="SSF53955">
    <property type="entry name" value="Lysozyme-like"/>
    <property type="match status" value="1"/>
</dbReference>
<proteinExistence type="inferred from homology"/>
<keyword evidence="5" id="KW-1185">Reference proteome</keyword>
<evidence type="ECO:0000256" key="2">
    <source>
        <dbReference type="SAM" id="SignalP"/>
    </source>
</evidence>
<dbReference type="CDD" id="cd01009">
    <property type="entry name" value="PBP2_YfhD_N"/>
    <property type="match status" value="1"/>
</dbReference>
<sequence>MTRPSLLTLLVLALLAPLPAMARPPGPLQVAHATKVRDLADIRQGRVLRVLVNQSRNSSGEVKGEAIGVEYHRLNAFEQYLNGHADGGQAIHLKIIPRPKEQLIGALQRGEGDLVAPGEVLDVPDTPLVSASAPVLDNVPLVLVGAKGARRYARIEQLAGKTVTLPAGSVAGDVLQGINQKLAARRLAPVRVEWADPSLAVEDVLEMVQAGIYPMTIVEKPIAGRWARVMPKLMVQGNLHLGAPRQITWYVRSDAPMLHASIDRFTRIYRAPADQDAAFARVYRTAYQVHNPLAHADRQRLEKLRPVLQRYAREQGIDWLNLAALAFKESKLDPSVRGAGGATGLLQITPAAAQRVGVGNIQNVDNNVQAASRYLALIRKKFFASSKLNERQRMAFVLAAYNMGPERVQAMRAEARRRGLNPNQWFFQVERIAMEQVGMNAVSYVNSVNKYYLAYDRERDTLEPGGDKARRLAANP</sequence>
<dbReference type="Gene3D" id="1.10.530.10">
    <property type="match status" value="1"/>
</dbReference>
<protein>
    <submittedName>
        <fullName evidence="4">Transglycosylase SLT domain-containing protein</fullName>
    </submittedName>
</protein>
<evidence type="ECO:0000313" key="4">
    <source>
        <dbReference type="EMBL" id="QKZ03800.1"/>
    </source>
</evidence>
<dbReference type="GO" id="GO:0009279">
    <property type="term" value="C:cell outer membrane"/>
    <property type="evidence" value="ECO:0007669"/>
    <property type="project" value="TreeGrafter"/>
</dbReference>
<dbReference type="PANTHER" id="PTHR35936:SF32">
    <property type="entry name" value="MEMBRANE-BOUND LYTIC MUREIN TRANSGLYCOSYLASE F"/>
    <property type="match status" value="1"/>
</dbReference>
<dbReference type="InterPro" id="IPR023346">
    <property type="entry name" value="Lysozyme-like_dom_sf"/>
</dbReference>
<dbReference type="Pfam" id="PF01464">
    <property type="entry name" value="SLT"/>
    <property type="match status" value="1"/>
</dbReference>
<reference evidence="4 5" key="1">
    <citation type="submission" date="2020-06" db="EMBL/GenBank/DDBJ databases">
        <title>Pseudomonas eucalypticola sp. nov., an endophyte of Eucalyptus dunnii leaves with biocontrol ability of eucalyptus leaf blight.</title>
        <authorList>
            <person name="Liu Y."/>
            <person name="Song Z."/>
            <person name="Zeng H."/>
            <person name="Lu M."/>
            <person name="Wang X."/>
            <person name="Lian X."/>
            <person name="Zhang Q."/>
        </authorList>
    </citation>
    <scope>NUCLEOTIDE SEQUENCE [LARGE SCALE GENOMIC DNA]</scope>
    <source>
        <strain evidence="4 5">NP-1</strain>
    </source>
</reference>
<dbReference type="GO" id="GO:0009253">
    <property type="term" value="P:peptidoglycan catabolic process"/>
    <property type="evidence" value="ECO:0007669"/>
    <property type="project" value="TreeGrafter"/>
</dbReference>
<dbReference type="PANTHER" id="PTHR35936">
    <property type="entry name" value="MEMBRANE-BOUND LYTIC MUREIN TRANSGLYCOSYLASE F"/>
    <property type="match status" value="1"/>
</dbReference>